<dbReference type="KEGG" id="mee:DA075_28475"/>
<dbReference type="EMBL" id="CP028843">
    <property type="protein sequence ID" value="AWB24323.1"/>
    <property type="molecule type" value="Genomic_DNA"/>
</dbReference>
<keyword evidence="2" id="KW-1185">Reference proteome</keyword>
<proteinExistence type="predicted"/>
<protein>
    <submittedName>
        <fullName evidence="1">Uncharacterized protein</fullName>
    </submittedName>
</protein>
<dbReference type="RefSeq" id="WP_099956063.1">
    <property type="nucleotide sequence ID" value="NZ_CP028843.1"/>
</dbReference>
<sequence length="192" mass="20232">MNVVAFPAIEQYRALLARGNPETARGAANDDLFVGLALSGGEAAATARACRASDLRRVEIELVAPASDETAAFVLDAVLEVLAHGGCIRDSATALRDVPPYTTSLDAARAFVARTLPGFFLVSGSCARFGHASVGPDYGGPDGERLLREWPRDGVAEVGWHEELPHADGPHREPCAILAAAGRALAYPNERT</sequence>
<gene>
    <name evidence="1" type="ORF">DA075_28475</name>
</gene>
<accession>A0A2R4WS32</accession>
<organism evidence="1 2">
    <name type="scientific">Methylobacterium currus</name>
    <dbReference type="NCBI Taxonomy" id="2051553"/>
    <lineage>
        <taxon>Bacteria</taxon>
        <taxon>Pseudomonadati</taxon>
        <taxon>Pseudomonadota</taxon>
        <taxon>Alphaproteobacteria</taxon>
        <taxon>Hyphomicrobiales</taxon>
        <taxon>Methylobacteriaceae</taxon>
        <taxon>Methylobacterium</taxon>
    </lineage>
</organism>
<evidence type="ECO:0000313" key="1">
    <source>
        <dbReference type="EMBL" id="AWB24323.1"/>
    </source>
</evidence>
<dbReference type="AlphaFoldDB" id="A0A2R4WS32"/>
<name>A0A2R4WS32_9HYPH</name>
<dbReference type="OrthoDB" id="8005631at2"/>
<dbReference type="Proteomes" id="UP000244755">
    <property type="component" value="Chromosome 1"/>
</dbReference>
<evidence type="ECO:0000313" key="2">
    <source>
        <dbReference type="Proteomes" id="UP000244755"/>
    </source>
</evidence>
<reference evidence="1 2" key="1">
    <citation type="submission" date="2018-04" db="EMBL/GenBank/DDBJ databases">
        <title>Methylobacterium sp. PR1016A genome.</title>
        <authorList>
            <person name="Park W."/>
        </authorList>
    </citation>
    <scope>NUCLEOTIDE SEQUENCE [LARGE SCALE GENOMIC DNA]</scope>
    <source>
        <strain evidence="1 2">PR1016A</strain>
    </source>
</reference>